<dbReference type="PROSITE" id="PS51257">
    <property type="entry name" value="PROKAR_LIPOPROTEIN"/>
    <property type="match status" value="1"/>
</dbReference>
<dbReference type="InterPro" id="IPR001638">
    <property type="entry name" value="Solute-binding_3/MltF_N"/>
</dbReference>
<feature type="signal peptide" evidence="5">
    <location>
        <begin position="1"/>
        <end position="18"/>
    </location>
</feature>
<dbReference type="RefSeq" id="WP_140010334.1">
    <property type="nucleotide sequence ID" value="NZ_JBHMDG010000016.1"/>
</dbReference>
<dbReference type="SMART" id="SM00062">
    <property type="entry name" value="PBPb"/>
    <property type="match status" value="1"/>
</dbReference>
<protein>
    <submittedName>
        <fullName evidence="7">Glutamate ABC transporter substrate-binding protein</fullName>
    </submittedName>
</protein>
<name>A0ABV5KBQ3_9ACTN</name>
<comment type="similarity">
    <text evidence="1">Belongs to the bacterial solute-binding protein 3 family.</text>
</comment>
<dbReference type="PANTHER" id="PTHR30085:SF6">
    <property type="entry name" value="ABC TRANSPORTER GLUTAMINE-BINDING PROTEIN GLNH"/>
    <property type="match status" value="1"/>
</dbReference>
<dbReference type="EMBL" id="JBHMDG010000016">
    <property type="protein sequence ID" value="MFB9314172.1"/>
    <property type="molecule type" value="Genomic_DNA"/>
</dbReference>
<feature type="chain" id="PRO_5045769083" evidence="5">
    <location>
        <begin position="19"/>
        <end position="318"/>
    </location>
</feature>
<dbReference type="InterPro" id="IPR051455">
    <property type="entry name" value="Bact_solute-bind_prot3"/>
</dbReference>
<dbReference type="Proteomes" id="UP001589750">
    <property type="component" value="Unassembled WGS sequence"/>
</dbReference>
<dbReference type="SUPFAM" id="SSF53850">
    <property type="entry name" value="Periplasmic binding protein-like II"/>
    <property type="match status" value="1"/>
</dbReference>
<keyword evidence="3 5" id="KW-0732">Signal</keyword>
<proteinExistence type="inferred from homology"/>
<organism evidence="7 8">
    <name type="scientific">Nocardioides plantarum</name>
    <dbReference type="NCBI Taxonomy" id="29299"/>
    <lineage>
        <taxon>Bacteria</taxon>
        <taxon>Bacillati</taxon>
        <taxon>Actinomycetota</taxon>
        <taxon>Actinomycetes</taxon>
        <taxon>Propionibacteriales</taxon>
        <taxon>Nocardioidaceae</taxon>
        <taxon>Nocardioides</taxon>
    </lineage>
</organism>
<feature type="region of interest" description="Disordered" evidence="4">
    <location>
        <begin position="28"/>
        <end position="47"/>
    </location>
</feature>
<gene>
    <name evidence="7" type="ORF">ACFFRI_14050</name>
</gene>
<evidence type="ECO:0000313" key="7">
    <source>
        <dbReference type="EMBL" id="MFB9314172.1"/>
    </source>
</evidence>
<keyword evidence="2" id="KW-0813">Transport</keyword>
<evidence type="ECO:0000256" key="5">
    <source>
        <dbReference type="SAM" id="SignalP"/>
    </source>
</evidence>
<dbReference type="PANTHER" id="PTHR30085">
    <property type="entry name" value="AMINO ACID ABC TRANSPORTER PERMEASE"/>
    <property type="match status" value="1"/>
</dbReference>
<keyword evidence="8" id="KW-1185">Reference proteome</keyword>
<feature type="compositionally biased region" description="Low complexity" evidence="4">
    <location>
        <begin position="30"/>
        <end position="42"/>
    </location>
</feature>
<feature type="domain" description="Solute-binding protein family 3/N-terminal" evidence="6">
    <location>
        <begin position="73"/>
        <end position="304"/>
    </location>
</feature>
<sequence>MKRLLVLLVVLAGISACGYDDTVVPRPDDAATTSTSPPTTTPCDNDGTQLRSYAPDSGPVGGDAVQAIKARGRLVAGVAADALLLGARNPARNRIEGFDIDMVYAIAGEIFGETDRAALDRANRVELKVITAAQRIPFLQDGTVDIVARNFTVTCTRWQDIAFSEVYYQAGQKLLVGLDSGIDGVDDLADERICAPAGTTTVDNLADVAPDATIVTAPNISACMILFQNGDADGVSSDDTVLAGLAAQDPYAEVLDTAPLSKEPYGIGVGQDNVDLVRLVNQVLEDMRRDGRWRASYDTWLKPELKVSGVQPEPVYGR</sequence>
<evidence type="ECO:0000256" key="1">
    <source>
        <dbReference type="ARBA" id="ARBA00010333"/>
    </source>
</evidence>
<evidence type="ECO:0000256" key="2">
    <source>
        <dbReference type="ARBA" id="ARBA00022448"/>
    </source>
</evidence>
<evidence type="ECO:0000256" key="4">
    <source>
        <dbReference type="SAM" id="MobiDB-lite"/>
    </source>
</evidence>
<evidence type="ECO:0000259" key="6">
    <source>
        <dbReference type="SMART" id="SM00062"/>
    </source>
</evidence>
<accession>A0ABV5KBQ3</accession>
<evidence type="ECO:0000313" key="8">
    <source>
        <dbReference type="Proteomes" id="UP001589750"/>
    </source>
</evidence>
<dbReference type="Pfam" id="PF00497">
    <property type="entry name" value="SBP_bac_3"/>
    <property type="match status" value="1"/>
</dbReference>
<reference evidence="7 8" key="1">
    <citation type="submission" date="2024-09" db="EMBL/GenBank/DDBJ databases">
        <authorList>
            <person name="Sun Q."/>
            <person name="Mori K."/>
        </authorList>
    </citation>
    <scope>NUCLEOTIDE SEQUENCE [LARGE SCALE GENOMIC DNA]</scope>
    <source>
        <strain evidence="7 8">JCM 9626</strain>
    </source>
</reference>
<comment type="caution">
    <text evidence="7">The sequence shown here is derived from an EMBL/GenBank/DDBJ whole genome shotgun (WGS) entry which is preliminary data.</text>
</comment>
<dbReference type="CDD" id="cd13690">
    <property type="entry name" value="PBP2_GluB"/>
    <property type="match status" value="1"/>
</dbReference>
<evidence type="ECO:0000256" key="3">
    <source>
        <dbReference type="ARBA" id="ARBA00022729"/>
    </source>
</evidence>
<dbReference type="Gene3D" id="3.40.190.10">
    <property type="entry name" value="Periplasmic binding protein-like II"/>
    <property type="match status" value="2"/>
</dbReference>